<accession>A0A2G5B0J9</accession>
<sequence>MEFKKENALVCKDNKLTEYGFNMVSELLKSIKYNFNTEKINNTKRRINIKENEEYIYQSFTDAKKNKMRTCYSKEIKCDYVVILFPDNTKTIRVVPYCNLDEHLQINKNDIDALKIGVIAGVNALQNHIQPEDKTPGIIG</sequence>
<dbReference type="AlphaFoldDB" id="A0A2G5B0J9"/>
<keyword evidence="2" id="KW-1185">Reference proteome</keyword>
<proteinExistence type="predicted"/>
<dbReference type="EMBL" id="KZ303662">
    <property type="protein sequence ID" value="PIA12558.1"/>
    <property type="molecule type" value="Genomic_DNA"/>
</dbReference>
<dbReference type="Proteomes" id="UP000242474">
    <property type="component" value="Unassembled WGS sequence"/>
</dbReference>
<evidence type="ECO:0000313" key="1">
    <source>
        <dbReference type="EMBL" id="PIA12558.1"/>
    </source>
</evidence>
<organism evidence="1 2">
    <name type="scientific">Coemansia reversa (strain ATCC 12441 / NRRL 1564)</name>
    <dbReference type="NCBI Taxonomy" id="763665"/>
    <lineage>
        <taxon>Eukaryota</taxon>
        <taxon>Fungi</taxon>
        <taxon>Fungi incertae sedis</taxon>
        <taxon>Zoopagomycota</taxon>
        <taxon>Kickxellomycotina</taxon>
        <taxon>Kickxellomycetes</taxon>
        <taxon>Kickxellales</taxon>
        <taxon>Kickxellaceae</taxon>
        <taxon>Coemansia</taxon>
    </lineage>
</organism>
<evidence type="ECO:0000313" key="2">
    <source>
        <dbReference type="Proteomes" id="UP000242474"/>
    </source>
</evidence>
<protein>
    <submittedName>
        <fullName evidence="1">Uncharacterized protein</fullName>
    </submittedName>
</protein>
<reference evidence="1 2" key="1">
    <citation type="journal article" date="2015" name="Genome Biol. Evol.">
        <title>Phylogenomic analyses indicate that early fungi evolved digesting cell walls of algal ancestors of land plants.</title>
        <authorList>
            <person name="Chang Y."/>
            <person name="Wang S."/>
            <person name="Sekimoto S."/>
            <person name="Aerts A.L."/>
            <person name="Choi C."/>
            <person name="Clum A."/>
            <person name="LaButti K.M."/>
            <person name="Lindquist E.A."/>
            <person name="Yee Ngan C."/>
            <person name="Ohm R.A."/>
            <person name="Salamov A.A."/>
            <person name="Grigoriev I.V."/>
            <person name="Spatafora J.W."/>
            <person name="Berbee M.L."/>
        </authorList>
    </citation>
    <scope>NUCLEOTIDE SEQUENCE [LARGE SCALE GENOMIC DNA]</scope>
    <source>
        <strain evidence="1 2">NRRL 1564</strain>
    </source>
</reference>
<gene>
    <name evidence="1" type="ORF">COEREDRAFT_95007</name>
</gene>
<name>A0A2G5B0J9_COERN</name>